<dbReference type="WBParaSite" id="PEQ_0000135201-mRNA-1">
    <property type="protein sequence ID" value="PEQ_0000135201-mRNA-1"/>
    <property type="gene ID" value="PEQ_0000135201"/>
</dbReference>
<dbReference type="AlphaFoldDB" id="A0A914RHY3"/>
<reference evidence="2" key="1">
    <citation type="submission" date="2022-11" db="UniProtKB">
        <authorList>
            <consortium name="WormBaseParasite"/>
        </authorList>
    </citation>
    <scope>IDENTIFICATION</scope>
</reference>
<name>A0A914RHY3_PAREQ</name>
<evidence type="ECO:0000313" key="2">
    <source>
        <dbReference type="WBParaSite" id="PEQ_0000135201-mRNA-1"/>
    </source>
</evidence>
<dbReference type="Proteomes" id="UP000887564">
    <property type="component" value="Unplaced"/>
</dbReference>
<accession>A0A914RHY3</accession>
<keyword evidence="1" id="KW-1185">Reference proteome</keyword>
<organism evidence="1 2">
    <name type="scientific">Parascaris equorum</name>
    <name type="common">Equine roundworm</name>
    <dbReference type="NCBI Taxonomy" id="6256"/>
    <lineage>
        <taxon>Eukaryota</taxon>
        <taxon>Metazoa</taxon>
        <taxon>Ecdysozoa</taxon>
        <taxon>Nematoda</taxon>
        <taxon>Chromadorea</taxon>
        <taxon>Rhabditida</taxon>
        <taxon>Spirurina</taxon>
        <taxon>Ascaridomorpha</taxon>
        <taxon>Ascaridoidea</taxon>
        <taxon>Ascarididae</taxon>
        <taxon>Parascaris</taxon>
    </lineage>
</organism>
<protein>
    <submittedName>
        <fullName evidence="2">Uncharacterized protein</fullName>
    </submittedName>
</protein>
<sequence>MTNKLISYMILNTFHNNTVLISNSPLRCIPFGM</sequence>
<proteinExistence type="predicted"/>
<evidence type="ECO:0000313" key="1">
    <source>
        <dbReference type="Proteomes" id="UP000887564"/>
    </source>
</evidence>